<evidence type="ECO:0000256" key="1">
    <source>
        <dbReference type="SAM" id="MobiDB-lite"/>
    </source>
</evidence>
<gene>
    <name evidence="3" type="ORF">EJ03DRAFT_92381</name>
</gene>
<keyword evidence="2" id="KW-0812">Transmembrane</keyword>
<protein>
    <submittedName>
        <fullName evidence="3">Uncharacterized protein</fullName>
    </submittedName>
</protein>
<dbReference type="Proteomes" id="UP000799436">
    <property type="component" value="Unassembled WGS sequence"/>
</dbReference>
<dbReference type="AlphaFoldDB" id="A0A6G1LA06"/>
<sequence length="138" mass="15421">MTRHTASRITYDRRPWHSSSPTRSKVASICLPVLSIPLETPVITSGIEARFTLCTHLLHAAFATSPSRFEIRAAAWLCVLSLANLLQLLRLLLLLKANKPTMIMTSSNHCVLLDVGHLKRQVRYQSPSFINSLCCRAP</sequence>
<proteinExistence type="predicted"/>
<feature type="transmembrane region" description="Helical" evidence="2">
    <location>
        <begin position="73"/>
        <end position="95"/>
    </location>
</feature>
<feature type="region of interest" description="Disordered" evidence="1">
    <location>
        <begin position="1"/>
        <end position="22"/>
    </location>
</feature>
<evidence type="ECO:0000256" key="2">
    <source>
        <dbReference type="SAM" id="Phobius"/>
    </source>
</evidence>
<keyword evidence="2" id="KW-0472">Membrane</keyword>
<dbReference type="EMBL" id="ML995833">
    <property type="protein sequence ID" value="KAF2769470.1"/>
    <property type="molecule type" value="Genomic_DNA"/>
</dbReference>
<keyword evidence="4" id="KW-1185">Reference proteome</keyword>
<name>A0A6G1LA06_9PEZI</name>
<evidence type="ECO:0000313" key="4">
    <source>
        <dbReference type="Proteomes" id="UP000799436"/>
    </source>
</evidence>
<reference evidence="3" key="1">
    <citation type="journal article" date="2020" name="Stud. Mycol.">
        <title>101 Dothideomycetes genomes: a test case for predicting lifestyles and emergence of pathogens.</title>
        <authorList>
            <person name="Haridas S."/>
            <person name="Albert R."/>
            <person name="Binder M."/>
            <person name="Bloem J."/>
            <person name="Labutti K."/>
            <person name="Salamov A."/>
            <person name="Andreopoulos B."/>
            <person name="Baker S."/>
            <person name="Barry K."/>
            <person name="Bills G."/>
            <person name="Bluhm B."/>
            <person name="Cannon C."/>
            <person name="Castanera R."/>
            <person name="Culley D."/>
            <person name="Daum C."/>
            <person name="Ezra D."/>
            <person name="Gonzalez J."/>
            <person name="Henrissat B."/>
            <person name="Kuo A."/>
            <person name="Liang C."/>
            <person name="Lipzen A."/>
            <person name="Lutzoni F."/>
            <person name="Magnuson J."/>
            <person name="Mondo S."/>
            <person name="Nolan M."/>
            <person name="Ohm R."/>
            <person name="Pangilinan J."/>
            <person name="Park H.-J."/>
            <person name="Ramirez L."/>
            <person name="Alfaro M."/>
            <person name="Sun H."/>
            <person name="Tritt A."/>
            <person name="Yoshinaga Y."/>
            <person name="Zwiers L.-H."/>
            <person name="Turgeon B."/>
            <person name="Goodwin S."/>
            <person name="Spatafora J."/>
            <person name="Crous P."/>
            <person name="Grigoriev I."/>
        </authorList>
    </citation>
    <scope>NUCLEOTIDE SEQUENCE</scope>
    <source>
        <strain evidence="3">CBS 116005</strain>
    </source>
</reference>
<keyword evidence="2" id="KW-1133">Transmembrane helix</keyword>
<accession>A0A6G1LA06</accession>
<organism evidence="3 4">
    <name type="scientific">Teratosphaeria nubilosa</name>
    <dbReference type="NCBI Taxonomy" id="161662"/>
    <lineage>
        <taxon>Eukaryota</taxon>
        <taxon>Fungi</taxon>
        <taxon>Dikarya</taxon>
        <taxon>Ascomycota</taxon>
        <taxon>Pezizomycotina</taxon>
        <taxon>Dothideomycetes</taxon>
        <taxon>Dothideomycetidae</taxon>
        <taxon>Mycosphaerellales</taxon>
        <taxon>Teratosphaeriaceae</taxon>
        <taxon>Teratosphaeria</taxon>
    </lineage>
</organism>
<evidence type="ECO:0000313" key="3">
    <source>
        <dbReference type="EMBL" id="KAF2769470.1"/>
    </source>
</evidence>